<feature type="signal peptide" evidence="1">
    <location>
        <begin position="1"/>
        <end position="25"/>
    </location>
</feature>
<dbReference type="EMBL" id="CP003989">
    <property type="protein sequence ID" value="AGA33364.1"/>
    <property type="molecule type" value="Genomic_DNA"/>
</dbReference>
<accession>L0DUV8</accession>
<evidence type="ECO:0000313" key="2">
    <source>
        <dbReference type="EMBL" id="AGA33364.1"/>
    </source>
</evidence>
<dbReference type="InterPro" id="IPR003787">
    <property type="entry name" value="Sulphur_relay_DsrE/F-like"/>
</dbReference>
<protein>
    <submittedName>
        <fullName evidence="2">Uncharacterized protein</fullName>
    </submittedName>
</protein>
<dbReference type="STRING" id="1255043.TVNIR_1702"/>
<keyword evidence="3" id="KW-1185">Reference proteome</keyword>
<feature type="chain" id="PRO_5003941107" evidence="1">
    <location>
        <begin position="26"/>
        <end position="167"/>
    </location>
</feature>
<evidence type="ECO:0000256" key="1">
    <source>
        <dbReference type="SAM" id="SignalP"/>
    </source>
</evidence>
<sequence>MNRLNQRYSFAMFFMLLWWLPGMVAADQPTDQRALEGVAEGKAIFDVNLGNPSTLVVILDVVNETLDGLAAHGVEADLIVAFRGPSVRFITADESKIPLEQVEAAQALAERVGHLSERGVRFEACGIATRLSGVDNASLIPGVEPVANTFNSLIGYQAKGYAVIPIM</sequence>
<dbReference type="SUPFAM" id="SSF75169">
    <property type="entry name" value="DsrEFH-like"/>
    <property type="match status" value="1"/>
</dbReference>
<dbReference type="KEGG" id="tni:TVNIR_1702"/>
<reference evidence="2" key="1">
    <citation type="submission" date="2015-12" db="EMBL/GenBank/DDBJ databases">
        <authorList>
            <person name="Tikhonova T.V."/>
            <person name="Pavlov A.R."/>
            <person name="Beletsky A.V."/>
            <person name="Mardanov A.V."/>
            <person name="Sorokin D.Y."/>
            <person name="Ravin N.V."/>
            <person name="Popov V.O."/>
        </authorList>
    </citation>
    <scope>NUCLEOTIDE SEQUENCE</scope>
    <source>
        <strain evidence="2">DSM 14787</strain>
    </source>
</reference>
<dbReference type="Proteomes" id="UP000010809">
    <property type="component" value="Chromosome"/>
</dbReference>
<organism evidence="2 3">
    <name type="scientific">Thioalkalivibrio nitratireducens (strain DSM 14787 / UNIQEM 213 / ALEN2)</name>
    <dbReference type="NCBI Taxonomy" id="1255043"/>
    <lineage>
        <taxon>Bacteria</taxon>
        <taxon>Pseudomonadati</taxon>
        <taxon>Pseudomonadota</taxon>
        <taxon>Gammaproteobacteria</taxon>
        <taxon>Chromatiales</taxon>
        <taxon>Ectothiorhodospiraceae</taxon>
        <taxon>Thioalkalivibrio</taxon>
    </lineage>
</organism>
<dbReference type="PATRIC" id="fig|1255043.3.peg.1723"/>
<dbReference type="HOGENOM" id="CLU_130451_0_0_6"/>
<dbReference type="Gene3D" id="3.40.1260.10">
    <property type="entry name" value="DsrEFH-like"/>
    <property type="match status" value="1"/>
</dbReference>
<dbReference type="AlphaFoldDB" id="L0DUV8"/>
<keyword evidence="1" id="KW-0732">Signal</keyword>
<evidence type="ECO:0000313" key="3">
    <source>
        <dbReference type="Proteomes" id="UP000010809"/>
    </source>
</evidence>
<dbReference type="Pfam" id="PF02635">
    <property type="entry name" value="DsrE"/>
    <property type="match status" value="1"/>
</dbReference>
<name>L0DUV8_THIND</name>
<gene>
    <name evidence="2" type="ordered locus">TVNIR_1702</name>
</gene>
<dbReference type="eggNOG" id="COG1416">
    <property type="taxonomic scope" value="Bacteria"/>
</dbReference>
<dbReference type="RefSeq" id="WP_015258492.1">
    <property type="nucleotide sequence ID" value="NC_019902.2"/>
</dbReference>
<proteinExistence type="predicted"/>
<dbReference type="InterPro" id="IPR027396">
    <property type="entry name" value="DsrEFH-like"/>
</dbReference>